<feature type="chain" id="PRO_5047033423" evidence="1">
    <location>
        <begin position="24"/>
        <end position="363"/>
    </location>
</feature>
<proteinExistence type="predicted"/>
<dbReference type="InterPro" id="IPR015915">
    <property type="entry name" value="Kelch-typ_b-propeller"/>
</dbReference>
<evidence type="ECO:0000313" key="3">
    <source>
        <dbReference type="Proteomes" id="UP000652427"/>
    </source>
</evidence>
<dbReference type="Pfam" id="PF01344">
    <property type="entry name" value="Kelch_1"/>
    <property type="match status" value="1"/>
</dbReference>
<keyword evidence="1" id="KW-0732">Signal</keyword>
<reference evidence="2 3" key="1">
    <citation type="submission" date="2020-06" db="EMBL/GenBank/DDBJ databases">
        <authorList>
            <person name="Kim S.-J."/>
            <person name="Park S.-J."/>
        </authorList>
    </citation>
    <scope>NUCLEOTIDE SEQUENCE [LARGE SCALE GENOMIC DNA]</scope>
    <source>
        <strain evidence="2 3">SW-151</strain>
    </source>
</reference>
<accession>A0ABX2MY69</accession>
<gene>
    <name evidence="2" type="ORF">HUO14_00615</name>
</gene>
<dbReference type="InterPro" id="IPR006652">
    <property type="entry name" value="Kelch_1"/>
</dbReference>
<feature type="signal peptide" evidence="1">
    <location>
        <begin position="1"/>
        <end position="23"/>
    </location>
</feature>
<evidence type="ECO:0000256" key="1">
    <source>
        <dbReference type="SAM" id="SignalP"/>
    </source>
</evidence>
<dbReference type="SUPFAM" id="SSF117281">
    <property type="entry name" value="Kelch motif"/>
    <property type="match status" value="1"/>
</dbReference>
<dbReference type="EMBL" id="JABWMH010000001">
    <property type="protein sequence ID" value="NVD26400.1"/>
    <property type="molecule type" value="Genomic_DNA"/>
</dbReference>
<dbReference type="Proteomes" id="UP000652427">
    <property type="component" value="Unassembled WGS sequence"/>
</dbReference>
<dbReference type="PANTHER" id="PTHR45632">
    <property type="entry name" value="LD33804P"/>
    <property type="match status" value="1"/>
</dbReference>
<keyword evidence="3" id="KW-1185">Reference proteome</keyword>
<dbReference type="RefSeq" id="WP_176277967.1">
    <property type="nucleotide sequence ID" value="NZ_JABWMH010000001.1"/>
</dbReference>
<dbReference type="Gene3D" id="2.120.10.80">
    <property type="entry name" value="Kelch-type beta propeller"/>
    <property type="match status" value="2"/>
</dbReference>
<evidence type="ECO:0000313" key="2">
    <source>
        <dbReference type="EMBL" id="NVD26400.1"/>
    </source>
</evidence>
<sequence length="363" mass="38241">MTFGAINASVRFGVVIALGFSLAACEQSATPEPVSETLGFALPEPISNNAVAVADGPDGPTLYSFNGLKAGKTWTDTSNAAFACVIATEACKAIAPVPVPQGRLASAAVNVAGKIYIFGGYTVAANGDEVSTPEVFAFDPATGSYAQQADMPTPVDDMVVVPYQNRFIYLVSGWHDEGNVSVVQLFDTQTGAWTEATPFPGTPVFGHAGGIAGDSMIISDGVASVFADGKRKFVAAKLSWRGDIDPKNPTQIAWRSVNSHAGSARYRMAAIGDNAGKRIIFAGGGDNPYNYDGIGYDGVPAKPSGGFFAYDLKTDRWQELGRLAEPSMDHRALGKVGQEYYIVGGMDAEQNVTDRITRFRAGP</sequence>
<name>A0ABX2MY69_9SPHN</name>
<comment type="caution">
    <text evidence="2">The sequence shown here is derived from an EMBL/GenBank/DDBJ whole genome shotgun (WGS) entry which is preliminary data.</text>
</comment>
<organism evidence="2 3">
    <name type="scientific">Parasphingorhabdus flavimaris</name>
    <dbReference type="NCBI Taxonomy" id="266812"/>
    <lineage>
        <taxon>Bacteria</taxon>
        <taxon>Pseudomonadati</taxon>
        <taxon>Pseudomonadota</taxon>
        <taxon>Alphaproteobacteria</taxon>
        <taxon>Sphingomonadales</taxon>
        <taxon>Sphingomonadaceae</taxon>
        <taxon>Parasphingorhabdus</taxon>
    </lineage>
</organism>
<protein>
    <submittedName>
        <fullName evidence="2">Galactose oxidase</fullName>
    </submittedName>
</protein>